<proteinExistence type="inferred from homology"/>
<dbReference type="InterPro" id="IPR037038">
    <property type="entry name" value="HepT-like_sf"/>
</dbReference>
<name>A0A7C4NU19_9BACT</name>
<dbReference type="Gene3D" id="1.20.120.580">
    <property type="entry name" value="bsu32300-like"/>
    <property type="match status" value="1"/>
</dbReference>
<dbReference type="InterPro" id="IPR052379">
    <property type="entry name" value="Type_VII_TA_RNase"/>
</dbReference>
<gene>
    <name evidence="5" type="ORF">ENT66_07000</name>
</gene>
<dbReference type="PANTHER" id="PTHR33397:SF5">
    <property type="entry name" value="RNASE YUTE-RELATED"/>
    <property type="match status" value="1"/>
</dbReference>
<sequence length="138" mass="16428">MQIDIEKIKQRISDINESLEEIQKLTSLDVNEFWSDKRNIAALKYFLLQAIEALGGICVHICAKRFNKGVSSLGECIEILEKEKVLDKDLSERLRNMIRFRNKLVHRYWEIEDQKVYKYAKKDIKDFTDFIEAIKRIF</sequence>
<evidence type="ECO:0000256" key="1">
    <source>
        <dbReference type="ARBA" id="ARBA00022649"/>
    </source>
</evidence>
<accession>A0A7C4NU19</accession>
<dbReference type="GO" id="GO:0016787">
    <property type="term" value="F:hydrolase activity"/>
    <property type="evidence" value="ECO:0007669"/>
    <property type="project" value="UniProtKB-KW"/>
</dbReference>
<keyword evidence="3" id="KW-0378">Hydrolase</keyword>
<dbReference type="InterPro" id="IPR008201">
    <property type="entry name" value="HepT-like"/>
</dbReference>
<dbReference type="AlphaFoldDB" id="A0A7C4NU19"/>
<evidence type="ECO:0000256" key="3">
    <source>
        <dbReference type="ARBA" id="ARBA00022801"/>
    </source>
</evidence>
<evidence type="ECO:0000256" key="4">
    <source>
        <dbReference type="ARBA" id="ARBA00024207"/>
    </source>
</evidence>
<evidence type="ECO:0000256" key="2">
    <source>
        <dbReference type="ARBA" id="ARBA00022722"/>
    </source>
</evidence>
<dbReference type="SUPFAM" id="SSF81593">
    <property type="entry name" value="Nucleotidyltransferase substrate binding subunit/domain"/>
    <property type="match status" value="1"/>
</dbReference>
<dbReference type="Pfam" id="PF01934">
    <property type="entry name" value="HepT-like"/>
    <property type="match status" value="1"/>
</dbReference>
<dbReference type="EMBL" id="DSZN01000108">
    <property type="protein sequence ID" value="HGQ86041.1"/>
    <property type="molecule type" value="Genomic_DNA"/>
</dbReference>
<dbReference type="NCBIfam" id="NF047751">
    <property type="entry name" value="HepT_toxin"/>
    <property type="match status" value="1"/>
</dbReference>
<reference evidence="5" key="1">
    <citation type="journal article" date="2020" name="mSystems">
        <title>Genome- and Community-Level Interaction Insights into Carbon Utilization and Element Cycling Functions of Hydrothermarchaeota in Hydrothermal Sediment.</title>
        <authorList>
            <person name="Zhou Z."/>
            <person name="Liu Y."/>
            <person name="Xu W."/>
            <person name="Pan J."/>
            <person name="Luo Z.H."/>
            <person name="Li M."/>
        </authorList>
    </citation>
    <scope>NUCLEOTIDE SEQUENCE [LARGE SCALE GENOMIC DNA]</scope>
    <source>
        <strain evidence="5">SpSt-6</strain>
    </source>
</reference>
<organism evidence="5">
    <name type="scientific">Thermodesulfobacterium geofontis</name>
    <dbReference type="NCBI Taxonomy" id="1295609"/>
    <lineage>
        <taxon>Bacteria</taxon>
        <taxon>Pseudomonadati</taxon>
        <taxon>Thermodesulfobacteriota</taxon>
        <taxon>Thermodesulfobacteria</taxon>
        <taxon>Thermodesulfobacteriales</taxon>
        <taxon>Thermodesulfobacteriaceae</taxon>
        <taxon>Thermodesulfobacterium</taxon>
    </lineage>
</organism>
<evidence type="ECO:0000313" key="5">
    <source>
        <dbReference type="EMBL" id="HGQ86041.1"/>
    </source>
</evidence>
<keyword evidence="2" id="KW-0540">Nuclease</keyword>
<protein>
    <submittedName>
        <fullName evidence="5">DUF86 domain-containing protein</fullName>
    </submittedName>
</protein>
<comment type="caution">
    <text evidence="5">The sequence shown here is derived from an EMBL/GenBank/DDBJ whole genome shotgun (WGS) entry which is preliminary data.</text>
</comment>
<keyword evidence="1" id="KW-1277">Toxin-antitoxin system</keyword>
<dbReference type="GO" id="GO:0110001">
    <property type="term" value="C:toxin-antitoxin complex"/>
    <property type="evidence" value="ECO:0007669"/>
    <property type="project" value="InterPro"/>
</dbReference>
<dbReference type="PANTHER" id="PTHR33397">
    <property type="entry name" value="UPF0331 PROTEIN YUTE"/>
    <property type="match status" value="1"/>
</dbReference>
<dbReference type="GO" id="GO:0004540">
    <property type="term" value="F:RNA nuclease activity"/>
    <property type="evidence" value="ECO:0007669"/>
    <property type="project" value="InterPro"/>
</dbReference>
<comment type="similarity">
    <text evidence="4">Belongs to the HepT RNase toxin family.</text>
</comment>